<feature type="domain" description="Reverse transcriptase/retrotransposon-derived protein RNase H-like" evidence="1">
    <location>
        <begin position="154"/>
        <end position="204"/>
    </location>
</feature>
<sequence length="207" mass="24085">MAAVELRELKVQIQELFDKRFIRPSASPLNAPILFVKEKNSSMRMCIDYQQLNRVTIRNKYLRPWIDDLFDQLQGSFVIIFIDEILVYSKSKEEHVDHLRIVLGVLGKQKLYAKISKFRSFVGLASYYRRFVKKFASIATHLTRLTKNEVPFEWTEKCEECFQNFKTLLTTTPIRALSVEGKDFTIYCDASHLGLGAVLMHDKNVIA</sequence>
<protein>
    <recommendedName>
        <fullName evidence="1">Reverse transcriptase/retrotransposon-derived protein RNase H-like domain-containing protein</fullName>
    </recommendedName>
</protein>
<dbReference type="Gene3D" id="3.30.70.270">
    <property type="match status" value="2"/>
</dbReference>
<dbReference type="SUPFAM" id="SSF56672">
    <property type="entry name" value="DNA/RNA polymerases"/>
    <property type="match status" value="1"/>
</dbReference>
<evidence type="ECO:0000313" key="3">
    <source>
        <dbReference type="Proteomes" id="UP001234989"/>
    </source>
</evidence>
<reference evidence="2" key="1">
    <citation type="submission" date="2023-08" db="EMBL/GenBank/DDBJ databases">
        <title>A de novo genome assembly of Solanum verrucosum Schlechtendal, a Mexican diploid species geographically isolated from the other diploid A-genome species in potato relatives.</title>
        <authorList>
            <person name="Hosaka K."/>
        </authorList>
    </citation>
    <scope>NUCLEOTIDE SEQUENCE</scope>
    <source>
        <tissue evidence="2">Young leaves</tissue>
    </source>
</reference>
<dbReference type="Proteomes" id="UP001234989">
    <property type="component" value="Chromosome 4"/>
</dbReference>
<dbReference type="Pfam" id="PF17919">
    <property type="entry name" value="RT_RNaseH_2"/>
    <property type="match status" value="1"/>
</dbReference>
<dbReference type="InterPro" id="IPR043128">
    <property type="entry name" value="Rev_trsase/Diguanyl_cyclase"/>
</dbReference>
<dbReference type="PANTHER" id="PTHR24559:SF444">
    <property type="entry name" value="REVERSE TRANSCRIPTASE DOMAIN-CONTAINING PROTEIN"/>
    <property type="match status" value="1"/>
</dbReference>
<dbReference type="InterPro" id="IPR053134">
    <property type="entry name" value="RNA-dir_DNA_polymerase"/>
</dbReference>
<dbReference type="InterPro" id="IPR041577">
    <property type="entry name" value="RT_RNaseH_2"/>
</dbReference>
<accession>A0AAF0QIT6</accession>
<dbReference type="Gene3D" id="3.10.10.10">
    <property type="entry name" value="HIV Type 1 Reverse Transcriptase, subunit A, domain 1"/>
    <property type="match status" value="1"/>
</dbReference>
<evidence type="ECO:0000313" key="2">
    <source>
        <dbReference type="EMBL" id="WMV24537.1"/>
    </source>
</evidence>
<dbReference type="PANTHER" id="PTHR24559">
    <property type="entry name" value="TRANSPOSON TY3-I GAG-POL POLYPROTEIN"/>
    <property type="match status" value="1"/>
</dbReference>
<name>A0AAF0QIT6_SOLVR</name>
<dbReference type="FunFam" id="3.30.70.270:FF:000020">
    <property type="entry name" value="Transposon Tf2-6 polyprotein-like Protein"/>
    <property type="match status" value="1"/>
</dbReference>
<dbReference type="InterPro" id="IPR043502">
    <property type="entry name" value="DNA/RNA_pol_sf"/>
</dbReference>
<gene>
    <name evidence="2" type="ORF">MTR67_017922</name>
</gene>
<dbReference type="CDD" id="cd01647">
    <property type="entry name" value="RT_LTR"/>
    <property type="match status" value="1"/>
</dbReference>
<evidence type="ECO:0000259" key="1">
    <source>
        <dbReference type="Pfam" id="PF17919"/>
    </source>
</evidence>
<keyword evidence="3" id="KW-1185">Reference proteome</keyword>
<dbReference type="AlphaFoldDB" id="A0AAF0QIT6"/>
<dbReference type="EMBL" id="CP133615">
    <property type="protein sequence ID" value="WMV24537.1"/>
    <property type="molecule type" value="Genomic_DNA"/>
</dbReference>
<proteinExistence type="predicted"/>
<organism evidence="2 3">
    <name type="scientific">Solanum verrucosum</name>
    <dbReference type="NCBI Taxonomy" id="315347"/>
    <lineage>
        <taxon>Eukaryota</taxon>
        <taxon>Viridiplantae</taxon>
        <taxon>Streptophyta</taxon>
        <taxon>Embryophyta</taxon>
        <taxon>Tracheophyta</taxon>
        <taxon>Spermatophyta</taxon>
        <taxon>Magnoliopsida</taxon>
        <taxon>eudicotyledons</taxon>
        <taxon>Gunneridae</taxon>
        <taxon>Pentapetalae</taxon>
        <taxon>asterids</taxon>
        <taxon>lamiids</taxon>
        <taxon>Solanales</taxon>
        <taxon>Solanaceae</taxon>
        <taxon>Solanoideae</taxon>
        <taxon>Solaneae</taxon>
        <taxon>Solanum</taxon>
    </lineage>
</organism>